<dbReference type="RefSeq" id="WP_238222991.1">
    <property type="nucleotide sequence ID" value="NZ_BPQD01000003.1"/>
</dbReference>
<evidence type="ECO:0000313" key="2">
    <source>
        <dbReference type="Proteomes" id="UP001224644"/>
    </source>
</evidence>
<accession>A0ABT8BGW3</accession>
<dbReference type="EMBL" id="JAUFPX010000006">
    <property type="protein sequence ID" value="MDN3590621.1"/>
    <property type="molecule type" value="Genomic_DNA"/>
</dbReference>
<gene>
    <name evidence="1" type="ORF">QWZ12_08345</name>
</gene>
<proteinExistence type="predicted"/>
<evidence type="ECO:0008006" key="3">
    <source>
        <dbReference type="Google" id="ProtNLM"/>
    </source>
</evidence>
<dbReference type="Proteomes" id="UP001224644">
    <property type="component" value="Unassembled WGS sequence"/>
</dbReference>
<keyword evidence="2" id="KW-1185">Reference proteome</keyword>
<organism evidence="1 2">
    <name type="scientific">Methylobacterium adhaesivum</name>
    <dbReference type="NCBI Taxonomy" id="333297"/>
    <lineage>
        <taxon>Bacteria</taxon>
        <taxon>Pseudomonadati</taxon>
        <taxon>Pseudomonadota</taxon>
        <taxon>Alphaproteobacteria</taxon>
        <taxon>Hyphomicrobiales</taxon>
        <taxon>Methylobacteriaceae</taxon>
        <taxon>Methylobacterium</taxon>
    </lineage>
</organism>
<sequence length="75" mass="8466">MPTRFRWEVAGKATDLLSVHGGLAYRVAREQARMERAGGHSTECRFWSRVAVEIARREGRADQIGVKGGDRWPDP</sequence>
<comment type="caution">
    <text evidence="1">The sequence shown here is derived from an EMBL/GenBank/DDBJ whole genome shotgun (WGS) entry which is preliminary data.</text>
</comment>
<evidence type="ECO:0000313" key="1">
    <source>
        <dbReference type="EMBL" id="MDN3590621.1"/>
    </source>
</evidence>
<protein>
    <recommendedName>
        <fullName evidence="3">DUF2934 domain-containing protein</fullName>
    </recommendedName>
</protein>
<name>A0ABT8BGW3_9HYPH</name>
<reference evidence="2" key="1">
    <citation type="journal article" date="2019" name="Int. J. Syst. Evol. Microbiol.">
        <title>The Global Catalogue of Microorganisms (GCM) 10K type strain sequencing project: providing services to taxonomists for standard genome sequencing and annotation.</title>
        <authorList>
            <consortium name="The Broad Institute Genomics Platform"/>
            <consortium name="The Broad Institute Genome Sequencing Center for Infectious Disease"/>
            <person name="Wu L."/>
            <person name="Ma J."/>
        </authorList>
    </citation>
    <scope>NUCLEOTIDE SEQUENCE [LARGE SCALE GENOMIC DNA]</scope>
    <source>
        <strain evidence="2">CECT 7069</strain>
    </source>
</reference>